<evidence type="ECO:0000256" key="6">
    <source>
        <dbReference type="ARBA" id="ARBA00023163"/>
    </source>
</evidence>
<dbReference type="SUPFAM" id="SSF52172">
    <property type="entry name" value="CheY-like"/>
    <property type="match status" value="1"/>
</dbReference>
<keyword evidence="13" id="KW-1185">Reference proteome</keyword>
<dbReference type="InterPro" id="IPR016032">
    <property type="entry name" value="Sig_transdc_resp-reg_C-effctor"/>
</dbReference>
<keyword evidence="4" id="KW-0805">Transcription regulation</keyword>
<dbReference type="Proteomes" id="UP000199659">
    <property type="component" value="Unassembled WGS sequence"/>
</dbReference>
<dbReference type="Gene3D" id="6.10.250.690">
    <property type="match status" value="1"/>
</dbReference>
<feature type="modified residue" description="4-aspartylphosphate" evidence="8">
    <location>
        <position position="55"/>
    </location>
</feature>
<dbReference type="STRING" id="37658.SAMN05661086_01267"/>
<protein>
    <recommendedName>
        <fullName evidence="1">Stage 0 sporulation protein A homolog</fullName>
    </recommendedName>
</protein>
<evidence type="ECO:0000256" key="8">
    <source>
        <dbReference type="PROSITE-ProRule" id="PRU00169"/>
    </source>
</evidence>
<dbReference type="OrthoDB" id="9790442at2"/>
<dbReference type="FunFam" id="1.10.10.10:FF:000018">
    <property type="entry name" value="DNA-binding response regulator ResD"/>
    <property type="match status" value="1"/>
</dbReference>
<sequence>MAVKQKILIVDDDNNIAELISLYLTKECFDTRIVNDGEEALTAFSTYEPNLILLDLMLPGIDGYEVCREIRKISSTPIIMLSAKGEVFDKVLGLELGADDYMIKPFDSKELVARVKAVLRRFQPKPTSLPQISEQTGDYVKYPDLLINQTNYSVLYYGETIEMPPKELELFYFLASHPNQVFTREQLLDHIWGYEYIGDTRTVDVHIKRLREKIKDHQSWSLATVWGIGYKFEVKK</sequence>
<dbReference type="EMBL" id="FOYZ01000004">
    <property type="protein sequence ID" value="SFR71898.1"/>
    <property type="molecule type" value="Genomic_DNA"/>
</dbReference>
<keyword evidence="2 8" id="KW-0597">Phosphoprotein</keyword>
<dbReference type="InterPro" id="IPR001867">
    <property type="entry name" value="OmpR/PhoB-type_DNA-bd"/>
</dbReference>
<accession>A0A1I6IYW9</accession>
<dbReference type="InterPro" id="IPR039420">
    <property type="entry name" value="WalR-like"/>
</dbReference>
<dbReference type="Pfam" id="PF00486">
    <property type="entry name" value="Trans_reg_C"/>
    <property type="match status" value="1"/>
</dbReference>
<evidence type="ECO:0000259" key="10">
    <source>
        <dbReference type="PROSITE" id="PS50110"/>
    </source>
</evidence>
<comment type="function">
    <text evidence="7">May play the central regulatory role in sporulation. It may be an element of the effector pathway responsible for the activation of sporulation genes in response to nutritional stress. Spo0A may act in concert with spo0H (a sigma factor) to control the expression of some genes that are critical to the sporulation process.</text>
</comment>
<dbReference type="SMART" id="SM00862">
    <property type="entry name" value="Trans_reg_C"/>
    <property type="match status" value="1"/>
</dbReference>
<evidence type="ECO:0000256" key="3">
    <source>
        <dbReference type="ARBA" id="ARBA00023012"/>
    </source>
</evidence>
<evidence type="ECO:0000256" key="2">
    <source>
        <dbReference type="ARBA" id="ARBA00022553"/>
    </source>
</evidence>
<keyword evidence="5 9" id="KW-0238">DNA-binding</keyword>
<feature type="domain" description="Response regulatory" evidence="10">
    <location>
        <begin position="6"/>
        <end position="119"/>
    </location>
</feature>
<evidence type="ECO:0000313" key="12">
    <source>
        <dbReference type="EMBL" id="SFR71898.1"/>
    </source>
</evidence>
<feature type="DNA-binding region" description="OmpR/PhoB-type" evidence="9">
    <location>
        <begin position="137"/>
        <end position="234"/>
    </location>
</feature>
<dbReference type="SUPFAM" id="SSF46894">
    <property type="entry name" value="C-terminal effector domain of the bipartite response regulators"/>
    <property type="match status" value="1"/>
</dbReference>
<dbReference type="GO" id="GO:0000156">
    <property type="term" value="F:phosphorelay response regulator activity"/>
    <property type="evidence" value="ECO:0007669"/>
    <property type="project" value="TreeGrafter"/>
</dbReference>
<dbReference type="InterPro" id="IPR011006">
    <property type="entry name" value="CheY-like_superfamily"/>
</dbReference>
<dbReference type="PANTHER" id="PTHR48111:SF21">
    <property type="entry name" value="DNA-BINDING DUAL MASTER TRANSCRIPTIONAL REGULATOR RPAA"/>
    <property type="match status" value="1"/>
</dbReference>
<name>A0A1I6IYW9_9FIRM</name>
<dbReference type="PROSITE" id="PS51755">
    <property type="entry name" value="OMPR_PHOB"/>
    <property type="match status" value="1"/>
</dbReference>
<dbReference type="GO" id="GO:0005829">
    <property type="term" value="C:cytosol"/>
    <property type="evidence" value="ECO:0007669"/>
    <property type="project" value="TreeGrafter"/>
</dbReference>
<dbReference type="Gene3D" id="3.40.50.2300">
    <property type="match status" value="1"/>
</dbReference>
<reference evidence="12 13" key="1">
    <citation type="submission" date="2016-10" db="EMBL/GenBank/DDBJ databases">
        <authorList>
            <person name="de Groot N.N."/>
        </authorList>
    </citation>
    <scope>NUCLEOTIDE SEQUENCE [LARGE SCALE GENOMIC DNA]</scope>
    <source>
        <strain evidence="12 13">743A</strain>
    </source>
</reference>
<evidence type="ECO:0000256" key="5">
    <source>
        <dbReference type="ARBA" id="ARBA00023125"/>
    </source>
</evidence>
<dbReference type="GO" id="GO:0006355">
    <property type="term" value="P:regulation of DNA-templated transcription"/>
    <property type="evidence" value="ECO:0007669"/>
    <property type="project" value="InterPro"/>
</dbReference>
<dbReference type="PROSITE" id="PS50110">
    <property type="entry name" value="RESPONSE_REGULATORY"/>
    <property type="match status" value="1"/>
</dbReference>
<dbReference type="SMART" id="SM00448">
    <property type="entry name" value="REC"/>
    <property type="match status" value="1"/>
</dbReference>
<proteinExistence type="predicted"/>
<evidence type="ECO:0000256" key="1">
    <source>
        <dbReference type="ARBA" id="ARBA00018672"/>
    </source>
</evidence>
<evidence type="ECO:0000259" key="11">
    <source>
        <dbReference type="PROSITE" id="PS51755"/>
    </source>
</evidence>
<dbReference type="FunFam" id="3.40.50.2300:FF:000001">
    <property type="entry name" value="DNA-binding response regulator PhoB"/>
    <property type="match status" value="1"/>
</dbReference>
<dbReference type="Pfam" id="PF00072">
    <property type="entry name" value="Response_reg"/>
    <property type="match status" value="1"/>
</dbReference>
<evidence type="ECO:0000313" key="13">
    <source>
        <dbReference type="Proteomes" id="UP000199659"/>
    </source>
</evidence>
<dbReference type="CDD" id="cd00383">
    <property type="entry name" value="trans_reg_C"/>
    <property type="match status" value="1"/>
</dbReference>
<evidence type="ECO:0000256" key="4">
    <source>
        <dbReference type="ARBA" id="ARBA00023015"/>
    </source>
</evidence>
<dbReference type="Gene3D" id="1.10.10.10">
    <property type="entry name" value="Winged helix-like DNA-binding domain superfamily/Winged helix DNA-binding domain"/>
    <property type="match status" value="1"/>
</dbReference>
<dbReference type="RefSeq" id="WP_092559854.1">
    <property type="nucleotide sequence ID" value="NZ_FOYZ01000004.1"/>
</dbReference>
<keyword evidence="3" id="KW-0902">Two-component regulatory system</keyword>
<dbReference type="GO" id="GO:0032993">
    <property type="term" value="C:protein-DNA complex"/>
    <property type="evidence" value="ECO:0007669"/>
    <property type="project" value="TreeGrafter"/>
</dbReference>
<evidence type="ECO:0000256" key="7">
    <source>
        <dbReference type="ARBA" id="ARBA00024867"/>
    </source>
</evidence>
<dbReference type="InterPro" id="IPR036388">
    <property type="entry name" value="WH-like_DNA-bd_sf"/>
</dbReference>
<keyword evidence="6" id="KW-0804">Transcription</keyword>
<feature type="domain" description="OmpR/PhoB-type" evidence="11">
    <location>
        <begin position="137"/>
        <end position="234"/>
    </location>
</feature>
<dbReference type="AlphaFoldDB" id="A0A1I6IYW9"/>
<dbReference type="PANTHER" id="PTHR48111">
    <property type="entry name" value="REGULATOR OF RPOS"/>
    <property type="match status" value="1"/>
</dbReference>
<gene>
    <name evidence="12" type="ORF">SAMN05661086_01267</name>
</gene>
<dbReference type="GO" id="GO:0000976">
    <property type="term" value="F:transcription cis-regulatory region binding"/>
    <property type="evidence" value="ECO:0007669"/>
    <property type="project" value="TreeGrafter"/>
</dbReference>
<evidence type="ECO:0000256" key="9">
    <source>
        <dbReference type="PROSITE-ProRule" id="PRU01091"/>
    </source>
</evidence>
<organism evidence="12 13">
    <name type="scientific">Anaeromicropila populeti</name>
    <dbReference type="NCBI Taxonomy" id="37658"/>
    <lineage>
        <taxon>Bacteria</taxon>
        <taxon>Bacillati</taxon>
        <taxon>Bacillota</taxon>
        <taxon>Clostridia</taxon>
        <taxon>Lachnospirales</taxon>
        <taxon>Lachnospiraceae</taxon>
        <taxon>Anaeromicropila</taxon>
    </lineage>
</organism>
<dbReference type="InterPro" id="IPR001789">
    <property type="entry name" value="Sig_transdc_resp-reg_receiver"/>
</dbReference>